<accession>A0ABM7UY06</accession>
<dbReference type="Gene3D" id="2.60.40.10">
    <property type="entry name" value="Immunoglobulins"/>
    <property type="match status" value="2"/>
</dbReference>
<proteinExistence type="inferred from homology"/>
<keyword evidence="3" id="KW-0732">Signal</keyword>
<dbReference type="InterPro" id="IPR002126">
    <property type="entry name" value="Cadherin-like_dom"/>
</dbReference>
<dbReference type="InterPro" id="IPR015919">
    <property type="entry name" value="Cadherin-like_sf"/>
</dbReference>
<evidence type="ECO:0000256" key="4">
    <source>
        <dbReference type="ARBA" id="ARBA00022801"/>
    </source>
</evidence>
<protein>
    <recommendedName>
        <fullName evidence="7">Cadherin domain-containing protein</fullName>
    </recommendedName>
</protein>
<reference evidence="8 9" key="2">
    <citation type="journal article" date="2022" name="Microorganisms">
        <title>Complete Genome Sequences of Two Flavobacterium ammonificans Strains and a Flavobacterium ammoniigenes Strain of Ammonifying Bacterioplankton Isolated from Surface River Water.</title>
        <authorList>
            <person name="Suda W."/>
            <person name="Ogata Y."/>
            <person name="Shindo C."/>
            <person name="Watanabe K."/>
        </authorList>
    </citation>
    <scope>NUCLEOTIDE SEQUENCE [LARGE SCALE GENOMIC DNA]</scope>
    <source>
        <strain evidence="8 9">GENT11</strain>
    </source>
</reference>
<evidence type="ECO:0000313" key="8">
    <source>
        <dbReference type="EMBL" id="BDB52322.1"/>
    </source>
</evidence>
<evidence type="ECO:0000256" key="5">
    <source>
        <dbReference type="ARBA" id="ARBA00022825"/>
    </source>
</evidence>
<dbReference type="Gene3D" id="3.40.50.200">
    <property type="entry name" value="Peptidase S8/S53 domain"/>
    <property type="match status" value="1"/>
</dbReference>
<dbReference type="NCBIfam" id="TIGR04183">
    <property type="entry name" value="Por_Secre_tail"/>
    <property type="match status" value="1"/>
</dbReference>
<keyword evidence="9" id="KW-1185">Reference proteome</keyword>
<keyword evidence="2 6" id="KW-0645">Protease</keyword>
<sequence length="1350" mass="143070">MKFLSINYHLESKIMRKPYRLCWILLFFATTLLAQNNSKIAPSFAYLKEMQKSTTTANFSENSPFSNTLSARRNTRTGISETGFNCIIYTKSPELLLAKGIALESIHPTFSTAWLSLRQLDEVAAFPEVQFIDMPKNFKKNNDIAVAGTGAFLLHSGRLNNTEYKGEGIIVAIIDSGIDWDHPDFRDPLDQTKSRILRIWDQTITAGPGESAPQGFTFGVEYTQAHINNEIDGSPAGFVREKDTDGHGTHVAGTAAGNGAALSPIYSGLAPKSDIVVVKAGNGTFSTSNLIAALDYLKNLATSLSRPIVVNMSLGSQSGAHDGTDPLEVAIDNFTNSAAGRIVVVAAGNENGENIHKQLILTANSSGNVDIIVPNTTTTESDDVFQFSAYANDASEMAAVVTAPDGTAVSVFSNNGTLVMNGLGKVYLSNFIDPGSGDRKIVVYVTRSSTSANVAGTWNIRFTNATNSTLTIDGWLDTKGDDYSNTSVVGGDSNYLVAIPGCATKAVTVGSFMGKMDWYGGTSTGFGGYSYNAGVQDDISGFSSIGPRRDNVLKPDITATGQAVVSCLSSDSGLANSSPFNVVNDLYRVEQGSSMAAPAVAGCVALLLQMRPNATFTEIKTAITTTAIKDSFTGQTVNATWGHGKINVFKAASSFSYCQPLSVTTYNYEQPYSRNQNTGVDVGSAQVAVRFTTTSSGILGGVYFKTGTSINLTSFSAELRANSNGNPGNLIGAIAKSPSSITKNAWNFIDMSSLEAQLTTSTDYFVVLAPNSGGTLSLGRETTNSGRSYISANGTSWTSTNNLRIRAVVYDKLAPGVPTLTLNSSSGSNIQSICNAVAITPITFTTTGVTSATVTGLPAGVVANWQSNTVTISGTPTDFGVFNYSVRIASSCDTATATGTITIGSVPKVTSVTIATGNTMTISGDHFSVNGTTLTIGGIQALISSVTRTTIIATLPSSNNGGPIVVTNSCNLSSLPFTYPFKAPTNISLSSNFIIQNNSVGATIGILSATDTDTSDSFTYALVSGTGSTDNGNFRIENNQLKAAVVFSTQTKVSHSIRIRVTDAGGLSFEKTFTITVVTDLDADGVRDDEDQCPNTIAGVKVDFKGCEIFLLPSDNFSALVTATSCVGQKNGSISVSAKNTTFIYNVTINGQTGFQLNAANSFTNQFQNLAPGSYEICISVQGKPNYLQCYNLIVREPSILALTNKVSASAKQVTYNLSGSSSYNVTLNGQTKKYFSNEITLNLEAGQNVISIATDMDCQGKFEQTVFLGDQIVFYPNPVLDYVTLFFPGTDQEVTITTISLSATTKEVVKCKLDASRKAKLNLSGYASGMYLVRVKGNQFEETIKVIKQ</sequence>
<evidence type="ECO:0000256" key="6">
    <source>
        <dbReference type="PROSITE-ProRule" id="PRU01240"/>
    </source>
</evidence>
<evidence type="ECO:0000256" key="2">
    <source>
        <dbReference type="ARBA" id="ARBA00022670"/>
    </source>
</evidence>
<dbReference type="InterPro" id="IPR013783">
    <property type="entry name" value="Ig-like_fold"/>
</dbReference>
<reference evidence="8 9" key="1">
    <citation type="journal article" date="2022" name="Int. J. Syst. Evol. Microbiol.">
        <title>Flavobacterium ammonificans sp. nov. and Flavobacterium ammoniigenes sp. nov., ammonifying bacteria isolated from surface river water.</title>
        <authorList>
            <person name="Watanabe K."/>
            <person name="Kitamura T."/>
            <person name="Ogata Y."/>
            <person name="Shindo C."/>
            <person name="Suda W."/>
        </authorList>
    </citation>
    <scope>NUCLEOTIDE SEQUENCE [LARGE SCALE GENOMIC DNA]</scope>
    <source>
        <strain evidence="8 9">GENT11</strain>
    </source>
</reference>
<dbReference type="PANTHER" id="PTHR43806">
    <property type="entry name" value="PEPTIDASE S8"/>
    <property type="match status" value="1"/>
</dbReference>
<dbReference type="InterPro" id="IPR028974">
    <property type="entry name" value="TSP_type-3_rpt"/>
</dbReference>
<dbReference type="InterPro" id="IPR023827">
    <property type="entry name" value="Peptidase_S8_Asp-AS"/>
</dbReference>
<dbReference type="Gene3D" id="2.60.120.1290">
    <property type="match status" value="1"/>
</dbReference>
<dbReference type="InterPro" id="IPR022398">
    <property type="entry name" value="Peptidase_S8_His-AS"/>
</dbReference>
<dbReference type="EMBL" id="AP025183">
    <property type="protein sequence ID" value="BDB52322.1"/>
    <property type="molecule type" value="Genomic_DNA"/>
</dbReference>
<dbReference type="Pfam" id="PF18962">
    <property type="entry name" value="Por_Secre_tail"/>
    <property type="match status" value="1"/>
</dbReference>
<feature type="active site" description="Charge relay system" evidence="6">
    <location>
        <position position="247"/>
    </location>
</feature>
<feature type="domain" description="Cadherin" evidence="7">
    <location>
        <begin position="994"/>
        <end position="1096"/>
    </location>
</feature>
<dbReference type="InterPro" id="IPR036852">
    <property type="entry name" value="Peptidase_S8/S53_dom_sf"/>
</dbReference>
<evidence type="ECO:0000256" key="1">
    <source>
        <dbReference type="ARBA" id="ARBA00011073"/>
    </source>
</evidence>
<evidence type="ECO:0000313" key="9">
    <source>
        <dbReference type="Proteomes" id="UP001319865"/>
    </source>
</evidence>
<dbReference type="InterPro" id="IPR000209">
    <property type="entry name" value="Peptidase_S8/S53_dom"/>
</dbReference>
<dbReference type="InterPro" id="IPR014756">
    <property type="entry name" value="Ig_E-set"/>
</dbReference>
<dbReference type="SUPFAM" id="SSF52743">
    <property type="entry name" value="Subtilisin-like"/>
    <property type="match status" value="1"/>
</dbReference>
<dbReference type="SUPFAM" id="SSF49313">
    <property type="entry name" value="Cadherin-like"/>
    <property type="match status" value="1"/>
</dbReference>
<comment type="similarity">
    <text evidence="1 6">Belongs to the peptidase S8 family.</text>
</comment>
<dbReference type="SUPFAM" id="SSF103647">
    <property type="entry name" value="TSP type-3 repeat"/>
    <property type="match status" value="1"/>
</dbReference>
<evidence type="ECO:0000256" key="3">
    <source>
        <dbReference type="ARBA" id="ARBA00022729"/>
    </source>
</evidence>
<dbReference type="SUPFAM" id="SSF81296">
    <property type="entry name" value="E set domains"/>
    <property type="match status" value="1"/>
</dbReference>
<dbReference type="InterPro" id="IPR015500">
    <property type="entry name" value="Peptidase_S8_subtilisin-rel"/>
</dbReference>
<dbReference type="PROSITE" id="PS51892">
    <property type="entry name" value="SUBTILASE"/>
    <property type="match status" value="1"/>
</dbReference>
<dbReference type="Pfam" id="PF00082">
    <property type="entry name" value="Peptidase_S8"/>
    <property type="match status" value="2"/>
</dbReference>
<dbReference type="RefSeq" id="WP_229331044.1">
    <property type="nucleotide sequence ID" value="NZ_AP025183.1"/>
</dbReference>
<keyword evidence="4 6" id="KW-0378">Hydrolase</keyword>
<dbReference type="PRINTS" id="PR00723">
    <property type="entry name" value="SUBTILISIN"/>
</dbReference>
<feature type="active site" description="Charge relay system" evidence="6">
    <location>
        <position position="594"/>
    </location>
</feature>
<dbReference type="InterPro" id="IPR050131">
    <property type="entry name" value="Peptidase_S8_subtilisin-like"/>
</dbReference>
<dbReference type="PROSITE" id="PS00136">
    <property type="entry name" value="SUBTILASE_ASP"/>
    <property type="match status" value="1"/>
</dbReference>
<dbReference type="PANTHER" id="PTHR43806:SF11">
    <property type="entry name" value="CEREVISIN-RELATED"/>
    <property type="match status" value="1"/>
</dbReference>
<evidence type="ECO:0000259" key="7">
    <source>
        <dbReference type="PROSITE" id="PS50268"/>
    </source>
</evidence>
<organism evidence="8 9">
    <name type="scientific">Flavobacterium ammonificans</name>
    <dbReference type="NCBI Taxonomy" id="1751056"/>
    <lineage>
        <taxon>Bacteria</taxon>
        <taxon>Pseudomonadati</taxon>
        <taxon>Bacteroidota</taxon>
        <taxon>Flavobacteriia</taxon>
        <taxon>Flavobacteriales</taxon>
        <taxon>Flavobacteriaceae</taxon>
        <taxon>Flavobacterium</taxon>
    </lineage>
</organism>
<gene>
    <name evidence="8" type="ORF">GENT11_06340</name>
</gene>
<name>A0ABM7UY06_9FLAO</name>
<keyword evidence="5 6" id="KW-0720">Serine protease</keyword>
<dbReference type="Gene3D" id="2.60.40.60">
    <property type="entry name" value="Cadherins"/>
    <property type="match status" value="1"/>
</dbReference>
<feature type="active site" description="Charge relay system" evidence="6">
    <location>
        <position position="175"/>
    </location>
</feature>
<dbReference type="PROSITE" id="PS00137">
    <property type="entry name" value="SUBTILASE_HIS"/>
    <property type="match status" value="1"/>
</dbReference>
<dbReference type="PROSITE" id="PS50268">
    <property type="entry name" value="CADHERIN_2"/>
    <property type="match status" value="1"/>
</dbReference>
<dbReference type="Proteomes" id="UP001319865">
    <property type="component" value="Chromosome"/>
</dbReference>
<dbReference type="CDD" id="cd00603">
    <property type="entry name" value="IPT_PCSR"/>
    <property type="match status" value="1"/>
</dbReference>
<dbReference type="InterPro" id="IPR026444">
    <property type="entry name" value="Secre_tail"/>
</dbReference>